<dbReference type="RefSeq" id="WP_053798499.1">
    <property type="nucleotide sequence ID" value="NZ_CM125969.1"/>
</dbReference>
<evidence type="ECO:0000256" key="4">
    <source>
        <dbReference type="RuleBase" id="RU003476"/>
    </source>
</evidence>
<gene>
    <name evidence="6" type="ORF">C1H84_03495</name>
</gene>
<dbReference type="PROSITE" id="PS51462">
    <property type="entry name" value="NUDIX"/>
    <property type="match status" value="1"/>
</dbReference>
<reference evidence="6 7" key="1">
    <citation type="submission" date="2018-01" db="EMBL/GenBank/DDBJ databases">
        <title>Glutamicibacter soli strain NHPC-3 Whole genome sequence and assembly.</title>
        <authorList>
            <person name="Choudhury P."/>
            <person name="Gupta D."/>
            <person name="Sengupta K."/>
            <person name="Jawed A."/>
            <person name="Sultana N."/>
            <person name="Saha P."/>
        </authorList>
    </citation>
    <scope>NUCLEOTIDE SEQUENCE [LARGE SCALE GENOMIC DNA]</scope>
    <source>
        <strain evidence="6 7">NHPC-3</strain>
    </source>
</reference>
<evidence type="ECO:0000313" key="7">
    <source>
        <dbReference type="Proteomes" id="UP000252167"/>
    </source>
</evidence>
<feature type="domain" description="Nudix hydrolase" evidence="5">
    <location>
        <begin position="13"/>
        <end position="153"/>
    </location>
</feature>
<comment type="cofactor">
    <cofactor evidence="1">
        <name>Mg(2+)</name>
        <dbReference type="ChEBI" id="CHEBI:18420"/>
    </cofactor>
</comment>
<dbReference type="CDD" id="cd02883">
    <property type="entry name" value="NUDIX_Hydrolase"/>
    <property type="match status" value="1"/>
</dbReference>
<dbReference type="Gene3D" id="3.90.79.10">
    <property type="entry name" value="Nucleoside Triphosphate Pyrophosphohydrolase"/>
    <property type="match status" value="1"/>
</dbReference>
<evidence type="ECO:0000256" key="3">
    <source>
        <dbReference type="ARBA" id="ARBA00022801"/>
    </source>
</evidence>
<name>A0A365YNQ2_9MICC</name>
<evidence type="ECO:0000256" key="1">
    <source>
        <dbReference type="ARBA" id="ARBA00001946"/>
    </source>
</evidence>
<evidence type="ECO:0000259" key="5">
    <source>
        <dbReference type="PROSITE" id="PS51462"/>
    </source>
</evidence>
<dbReference type="InterPro" id="IPR000086">
    <property type="entry name" value="NUDIX_hydrolase_dom"/>
</dbReference>
<proteinExistence type="inferred from homology"/>
<dbReference type="InterPro" id="IPR020084">
    <property type="entry name" value="NUDIX_hydrolase_CS"/>
</dbReference>
<dbReference type="AlphaFoldDB" id="A0A365YNQ2"/>
<dbReference type="Proteomes" id="UP000252167">
    <property type="component" value="Unassembled WGS sequence"/>
</dbReference>
<dbReference type="EMBL" id="POAF01000001">
    <property type="protein sequence ID" value="RBM04345.1"/>
    <property type="molecule type" value="Genomic_DNA"/>
</dbReference>
<evidence type="ECO:0000313" key="6">
    <source>
        <dbReference type="EMBL" id="RBM04345.1"/>
    </source>
</evidence>
<dbReference type="InterPro" id="IPR015797">
    <property type="entry name" value="NUDIX_hydrolase-like_dom_sf"/>
</dbReference>
<protein>
    <submittedName>
        <fullName evidence="6">NUDIX domain-containing protein</fullName>
    </submittedName>
</protein>
<dbReference type="PANTHER" id="PTHR43046">
    <property type="entry name" value="GDP-MANNOSE MANNOSYL HYDROLASE"/>
    <property type="match status" value="1"/>
</dbReference>
<dbReference type="PRINTS" id="PR00502">
    <property type="entry name" value="NUDIXFAMILY"/>
</dbReference>
<sequence length="159" mass="17779">MTRASEQTGELYDTRLAAYALVENDGKVLLTLWDMRHRDPRFIPRWTLPGGGIDLGEQTSDGVIREVFEETGYHVDTLALLDVTTGIIPGAKRYSGEGHPMQTVAVTYTAQLAGGELRAEQNGSTSQAGWFTREEIRQLNRIERVDVMLRMTDPGARNR</sequence>
<dbReference type="GO" id="GO:0016787">
    <property type="term" value="F:hydrolase activity"/>
    <property type="evidence" value="ECO:0007669"/>
    <property type="project" value="UniProtKB-KW"/>
</dbReference>
<dbReference type="PROSITE" id="PS00893">
    <property type="entry name" value="NUDIX_BOX"/>
    <property type="match status" value="1"/>
</dbReference>
<comment type="similarity">
    <text evidence="2 4">Belongs to the Nudix hydrolase family.</text>
</comment>
<accession>A0A365YNQ2</accession>
<dbReference type="InterPro" id="IPR020476">
    <property type="entry name" value="Nudix_hydrolase"/>
</dbReference>
<dbReference type="Pfam" id="PF00293">
    <property type="entry name" value="NUDIX"/>
    <property type="match status" value="1"/>
</dbReference>
<organism evidence="6 7">
    <name type="scientific">Glutamicibacter soli</name>
    <dbReference type="NCBI Taxonomy" id="453836"/>
    <lineage>
        <taxon>Bacteria</taxon>
        <taxon>Bacillati</taxon>
        <taxon>Actinomycetota</taxon>
        <taxon>Actinomycetes</taxon>
        <taxon>Micrococcales</taxon>
        <taxon>Micrococcaceae</taxon>
        <taxon>Glutamicibacter</taxon>
    </lineage>
</organism>
<dbReference type="SUPFAM" id="SSF55811">
    <property type="entry name" value="Nudix"/>
    <property type="match status" value="1"/>
</dbReference>
<keyword evidence="7" id="KW-1185">Reference proteome</keyword>
<evidence type="ECO:0000256" key="2">
    <source>
        <dbReference type="ARBA" id="ARBA00005582"/>
    </source>
</evidence>
<dbReference type="PANTHER" id="PTHR43046:SF14">
    <property type="entry name" value="MUTT_NUDIX FAMILY PROTEIN"/>
    <property type="match status" value="1"/>
</dbReference>
<keyword evidence="3 4" id="KW-0378">Hydrolase</keyword>
<comment type="caution">
    <text evidence="6">The sequence shown here is derived from an EMBL/GenBank/DDBJ whole genome shotgun (WGS) entry which is preliminary data.</text>
</comment>